<evidence type="ECO:0000256" key="2">
    <source>
        <dbReference type="ARBA" id="ARBA00022691"/>
    </source>
</evidence>
<reference evidence="9 10" key="1">
    <citation type="submission" date="2019-03" db="EMBL/GenBank/DDBJ databases">
        <title>Draft genome sequences of novel Actinobacteria.</title>
        <authorList>
            <person name="Sahin N."/>
            <person name="Ay H."/>
            <person name="Saygin H."/>
        </authorList>
    </citation>
    <scope>NUCLEOTIDE SEQUENCE [LARGE SCALE GENOMIC DNA]</scope>
    <source>
        <strain evidence="9 10">KC712</strain>
    </source>
</reference>
<comment type="caution">
    <text evidence="9">The sequence shown here is derived from an EMBL/GenBank/DDBJ whole genome shotgun (WGS) entry which is preliminary data.</text>
</comment>
<evidence type="ECO:0000313" key="9">
    <source>
        <dbReference type="EMBL" id="TDD14806.1"/>
    </source>
</evidence>
<dbReference type="Gene3D" id="3.80.30.20">
    <property type="entry name" value="tm_1862 like domain"/>
    <property type="match status" value="1"/>
</dbReference>
<dbReference type="InterPro" id="IPR034466">
    <property type="entry name" value="Methyltransferase_Class_B"/>
</dbReference>
<evidence type="ECO:0000313" key="10">
    <source>
        <dbReference type="Proteomes" id="UP000294543"/>
    </source>
</evidence>
<evidence type="ECO:0000259" key="8">
    <source>
        <dbReference type="PROSITE" id="PS51918"/>
    </source>
</evidence>
<dbReference type="SFLD" id="SFLDS00029">
    <property type="entry name" value="Radical_SAM"/>
    <property type="match status" value="1"/>
</dbReference>
<proteinExistence type="predicted"/>
<evidence type="ECO:0000256" key="4">
    <source>
        <dbReference type="ARBA" id="ARBA00023004"/>
    </source>
</evidence>
<dbReference type="SMART" id="SM00729">
    <property type="entry name" value="Elp3"/>
    <property type="match status" value="1"/>
</dbReference>
<evidence type="ECO:0000256" key="3">
    <source>
        <dbReference type="ARBA" id="ARBA00022723"/>
    </source>
</evidence>
<gene>
    <name evidence="9" type="ORF">E1294_36460</name>
</gene>
<name>A0A4V6PCX8_9ACTN</name>
<dbReference type="PROSITE" id="PS51918">
    <property type="entry name" value="RADICAL_SAM"/>
    <property type="match status" value="1"/>
</dbReference>
<keyword evidence="3" id="KW-0479">Metal-binding</keyword>
<dbReference type="Gene3D" id="3.40.50.280">
    <property type="entry name" value="Cobalamin-binding domain"/>
    <property type="match status" value="1"/>
</dbReference>
<dbReference type="InterPro" id="IPR006158">
    <property type="entry name" value="Cobalamin-bd"/>
</dbReference>
<dbReference type="GO" id="GO:0051539">
    <property type="term" value="F:4 iron, 4 sulfur cluster binding"/>
    <property type="evidence" value="ECO:0007669"/>
    <property type="project" value="UniProtKB-KW"/>
</dbReference>
<evidence type="ECO:0000256" key="6">
    <source>
        <dbReference type="SAM" id="MobiDB-lite"/>
    </source>
</evidence>
<dbReference type="GO" id="GO:0031419">
    <property type="term" value="F:cobalamin binding"/>
    <property type="evidence" value="ECO:0007669"/>
    <property type="project" value="InterPro"/>
</dbReference>
<organism evidence="9 10">
    <name type="scientific">Nonomuraea diastatica</name>
    <dbReference type="NCBI Taxonomy" id="1848329"/>
    <lineage>
        <taxon>Bacteria</taxon>
        <taxon>Bacillati</taxon>
        <taxon>Actinomycetota</taxon>
        <taxon>Actinomycetes</taxon>
        <taxon>Streptosporangiales</taxon>
        <taxon>Streptosporangiaceae</taxon>
        <taxon>Nonomuraea</taxon>
    </lineage>
</organism>
<accession>A0A4V6PCX8</accession>
<dbReference type="OrthoDB" id="5298546at2"/>
<dbReference type="InterPro" id="IPR023404">
    <property type="entry name" value="rSAM_horseshoe"/>
</dbReference>
<evidence type="ECO:0000256" key="1">
    <source>
        <dbReference type="ARBA" id="ARBA00001966"/>
    </source>
</evidence>
<evidence type="ECO:0000256" key="5">
    <source>
        <dbReference type="ARBA" id="ARBA00023014"/>
    </source>
</evidence>
<dbReference type="CDD" id="cd01335">
    <property type="entry name" value="Radical_SAM"/>
    <property type="match status" value="1"/>
</dbReference>
<dbReference type="PANTHER" id="PTHR43409">
    <property type="entry name" value="ANAEROBIC MAGNESIUM-PROTOPORPHYRIN IX MONOMETHYL ESTER CYCLASE-RELATED"/>
    <property type="match status" value="1"/>
</dbReference>
<keyword evidence="5" id="KW-0411">Iron-sulfur</keyword>
<dbReference type="AlphaFoldDB" id="A0A4V6PCX8"/>
<dbReference type="InterPro" id="IPR006638">
    <property type="entry name" value="Elp3/MiaA/NifB-like_rSAM"/>
</dbReference>
<dbReference type="GO" id="GO:0046872">
    <property type="term" value="F:metal ion binding"/>
    <property type="evidence" value="ECO:0007669"/>
    <property type="project" value="UniProtKB-KW"/>
</dbReference>
<protein>
    <submittedName>
        <fullName evidence="9">Radical SAM protein</fullName>
    </submittedName>
</protein>
<keyword evidence="4" id="KW-0408">Iron</keyword>
<feature type="region of interest" description="Disordered" evidence="6">
    <location>
        <begin position="22"/>
        <end position="49"/>
    </location>
</feature>
<evidence type="ECO:0000259" key="7">
    <source>
        <dbReference type="PROSITE" id="PS51332"/>
    </source>
</evidence>
<dbReference type="PROSITE" id="PS51332">
    <property type="entry name" value="B12_BINDING"/>
    <property type="match status" value="1"/>
</dbReference>
<dbReference type="GO" id="GO:0003824">
    <property type="term" value="F:catalytic activity"/>
    <property type="evidence" value="ECO:0007669"/>
    <property type="project" value="InterPro"/>
</dbReference>
<dbReference type="SUPFAM" id="SSF102114">
    <property type="entry name" value="Radical SAM enzymes"/>
    <property type="match status" value="1"/>
</dbReference>
<dbReference type="SFLD" id="SFLDG01082">
    <property type="entry name" value="B12-binding_domain_containing"/>
    <property type="match status" value="1"/>
</dbReference>
<dbReference type="SFLD" id="SFLDG01123">
    <property type="entry name" value="methyltransferase_(Class_B)"/>
    <property type="match status" value="1"/>
</dbReference>
<dbReference type="PANTHER" id="PTHR43409:SF16">
    <property type="entry name" value="SLR0320 PROTEIN"/>
    <property type="match status" value="1"/>
</dbReference>
<dbReference type="Proteomes" id="UP000294543">
    <property type="component" value="Unassembled WGS sequence"/>
</dbReference>
<keyword evidence="2" id="KW-0949">S-adenosyl-L-methionine</keyword>
<sequence>MDEPPHVRAVPRPCHPCCSSGARRTPLDRDRCAVRPPPPARRGDSARFPVHSLHQGSGAMRVLLLYANPHLAIPVSPYGLDTINTALQARCGPVEVLTSNPFLESVEPEAHLGAVLAYFEPDVIAISIRNIDNAIVALPGEPPPGGSPIDIVAYAPAIRELTDVIKRWRADALCVAGGSGFTACPAEFLRYLDLDYGLIGPAESAFAQFVEALRAPYSKTAEQIFPELPGAIFRDKGVFRRTPSRPTLGTEISAPPRLAPEYQLLYRLRHIPVAVRTKAGCPLRCAYCTDPVNQLRSDRRSVGNVVADLRHHVEDHGLRRFHIADAELNLPYEDHLRRVCAGIRDSGLAEQISWRGYFNITPFSDELIDALVAAGCDAPSFAVDSFHELGLRAHQKNFRARHVHDVLNRLLSRAPGIIPEVCLLFGGPGETMSGIEANIHWMLRYAERGVRIAYSCGLRVYPNTPLGRQTLGTAHVYLPSGPLGGRGGRRFTPDELLRETVVHCEPLSPRELAHYLEQRVGGHPNIATFTDGQWPEARHSAELRLFNVGVHRMAYGKFDAARDHLYAALQKNPELSVAHTAIEILDGLNSN</sequence>
<feature type="domain" description="Radical SAM core" evidence="8">
    <location>
        <begin position="267"/>
        <end position="510"/>
    </location>
</feature>
<dbReference type="EMBL" id="SMKP01000139">
    <property type="protein sequence ID" value="TDD14806.1"/>
    <property type="molecule type" value="Genomic_DNA"/>
</dbReference>
<feature type="domain" description="B12-binding" evidence="7">
    <location>
        <begin position="61"/>
        <end position="220"/>
    </location>
</feature>
<dbReference type="GO" id="GO:0005829">
    <property type="term" value="C:cytosol"/>
    <property type="evidence" value="ECO:0007669"/>
    <property type="project" value="TreeGrafter"/>
</dbReference>
<dbReference type="InterPro" id="IPR058240">
    <property type="entry name" value="rSAM_sf"/>
</dbReference>
<keyword evidence="10" id="KW-1185">Reference proteome</keyword>
<dbReference type="Pfam" id="PF04055">
    <property type="entry name" value="Radical_SAM"/>
    <property type="match status" value="1"/>
</dbReference>
<dbReference type="InterPro" id="IPR007197">
    <property type="entry name" value="rSAM"/>
</dbReference>
<dbReference type="InterPro" id="IPR051198">
    <property type="entry name" value="BchE-like"/>
</dbReference>
<comment type="cofactor">
    <cofactor evidence="1">
        <name>[4Fe-4S] cluster</name>
        <dbReference type="ChEBI" id="CHEBI:49883"/>
    </cofactor>
</comment>